<evidence type="ECO:0000313" key="8">
    <source>
        <dbReference type="EMBL" id="MFC4701976.1"/>
    </source>
</evidence>
<keyword evidence="4" id="KW-1133">Transmembrane helix</keyword>
<dbReference type="InterPro" id="IPR018011">
    <property type="entry name" value="Carb_sulfotrans_8-10"/>
</dbReference>
<comment type="subcellular location">
    <subcellularLocation>
        <location evidence="1">Golgi apparatus membrane</location>
        <topology evidence="1">Single-pass type II membrane protein</topology>
    </subcellularLocation>
</comment>
<evidence type="ECO:0000256" key="1">
    <source>
        <dbReference type="ARBA" id="ARBA00004323"/>
    </source>
</evidence>
<organism evidence="8 9">
    <name type="scientific">Glaciecola siphonariae</name>
    <dbReference type="NCBI Taxonomy" id="521012"/>
    <lineage>
        <taxon>Bacteria</taxon>
        <taxon>Pseudomonadati</taxon>
        <taxon>Pseudomonadota</taxon>
        <taxon>Gammaproteobacteria</taxon>
        <taxon>Alteromonadales</taxon>
        <taxon>Alteromonadaceae</taxon>
        <taxon>Glaciecola</taxon>
    </lineage>
</organism>
<evidence type="ECO:0000256" key="2">
    <source>
        <dbReference type="ARBA" id="ARBA00022679"/>
    </source>
</evidence>
<dbReference type="PANTHER" id="PTHR12137">
    <property type="entry name" value="CARBOHYDRATE SULFOTRANSFERASE"/>
    <property type="match status" value="1"/>
</dbReference>
<proteinExistence type="predicted"/>
<evidence type="ECO:0000256" key="7">
    <source>
        <dbReference type="ARBA" id="ARBA00023180"/>
    </source>
</evidence>
<keyword evidence="2" id="KW-0808">Transferase</keyword>
<gene>
    <name evidence="8" type="ORF">ACFO4O_17660</name>
</gene>
<name>A0ABV9LZG4_9ALTE</name>
<dbReference type="InterPro" id="IPR005331">
    <property type="entry name" value="Sulfotransferase"/>
</dbReference>
<dbReference type="Gene3D" id="3.40.50.300">
    <property type="entry name" value="P-loop containing nucleotide triphosphate hydrolases"/>
    <property type="match status" value="1"/>
</dbReference>
<keyword evidence="7" id="KW-0325">Glycoprotein</keyword>
<dbReference type="PANTHER" id="PTHR12137:SF54">
    <property type="entry name" value="CARBOHYDRATE SULFOTRANSFERASE"/>
    <property type="match status" value="1"/>
</dbReference>
<protein>
    <submittedName>
        <fullName evidence="8">Sulfotransferase family 2 domain-containing protein</fullName>
    </submittedName>
</protein>
<keyword evidence="6" id="KW-0472">Membrane</keyword>
<keyword evidence="5" id="KW-0333">Golgi apparatus</keyword>
<evidence type="ECO:0000256" key="6">
    <source>
        <dbReference type="ARBA" id="ARBA00023136"/>
    </source>
</evidence>
<dbReference type="SUPFAM" id="SSF52540">
    <property type="entry name" value="P-loop containing nucleoside triphosphate hydrolases"/>
    <property type="match status" value="1"/>
</dbReference>
<dbReference type="Proteomes" id="UP001595897">
    <property type="component" value="Unassembled WGS sequence"/>
</dbReference>
<evidence type="ECO:0000256" key="4">
    <source>
        <dbReference type="ARBA" id="ARBA00022989"/>
    </source>
</evidence>
<evidence type="ECO:0000256" key="3">
    <source>
        <dbReference type="ARBA" id="ARBA00022692"/>
    </source>
</evidence>
<accession>A0ABV9LZG4</accession>
<keyword evidence="9" id="KW-1185">Reference proteome</keyword>
<dbReference type="Pfam" id="PF03567">
    <property type="entry name" value="Sulfotransfer_2"/>
    <property type="match status" value="1"/>
</dbReference>
<comment type="caution">
    <text evidence="8">The sequence shown here is derived from an EMBL/GenBank/DDBJ whole genome shotgun (WGS) entry which is preliminary data.</text>
</comment>
<keyword evidence="3" id="KW-0812">Transmembrane</keyword>
<dbReference type="RefSeq" id="WP_382410955.1">
    <property type="nucleotide sequence ID" value="NZ_JBHSGU010000029.1"/>
</dbReference>
<dbReference type="EMBL" id="JBHSGU010000029">
    <property type="protein sequence ID" value="MFC4701976.1"/>
    <property type="molecule type" value="Genomic_DNA"/>
</dbReference>
<evidence type="ECO:0000313" key="9">
    <source>
        <dbReference type="Proteomes" id="UP001595897"/>
    </source>
</evidence>
<sequence length="234" mass="27403">MISHKYGFIFVHIPKCAGSSIEKAFGHFDKSNSRGRQDHRSIRMIEKPFSPIKAIKNTENIKDTIRRFREHFRSHSNPNNKLQVSADQFRDYFKFTIVRNPWDRAYSWYKNAMRDPIHQKNYQIPPDISFDDFIRKFAGSGYLRPQTYWLENYNNKVELDFIGKFERLSQDYAHICKTLGVDTPALPHEVSSGSATKSDYKVSQATIDFVSNFYAKEIALLDYDFAKDSVMTTK</sequence>
<dbReference type="InterPro" id="IPR027417">
    <property type="entry name" value="P-loop_NTPase"/>
</dbReference>
<evidence type="ECO:0000256" key="5">
    <source>
        <dbReference type="ARBA" id="ARBA00023034"/>
    </source>
</evidence>
<reference evidence="9" key="1">
    <citation type="journal article" date="2019" name="Int. J. Syst. Evol. Microbiol.">
        <title>The Global Catalogue of Microorganisms (GCM) 10K type strain sequencing project: providing services to taxonomists for standard genome sequencing and annotation.</title>
        <authorList>
            <consortium name="The Broad Institute Genomics Platform"/>
            <consortium name="The Broad Institute Genome Sequencing Center for Infectious Disease"/>
            <person name="Wu L."/>
            <person name="Ma J."/>
        </authorList>
    </citation>
    <scope>NUCLEOTIDE SEQUENCE [LARGE SCALE GENOMIC DNA]</scope>
    <source>
        <strain evidence="9">KACC 12507</strain>
    </source>
</reference>